<dbReference type="GO" id="GO:0015421">
    <property type="term" value="F:ABC-type oligopeptide transporter activity"/>
    <property type="evidence" value="ECO:0007669"/>
    <property type="project" value="TreeGrafter"/>
</dbReference>
<evidence type="ECO:0000259" key="15">
    <source>
        <dbReference type="PROSITE" id="PS50990"/>
    </source>
</evidence>
<dbReference type="InterPro" id="IPR039421">
    <property type="entry name" value="Type_1_exporter"/>
</dbReference>
<dbReference type="SUPFAM" id="SSF90123">
    <property type="entry name" value="ABC transporter transmembrane region"/>
    <property type="match status" value="1"/>
</dbReference>
<keyword evidence="9 11" id="KW-0472">Membrane</keyword>
<evidence type="ECO:0000256" key="8">
    <source>
        <dbReference type="ARBA" id="ARBA00022989"/>
    </source>
</evidence>
<dbReference type="KEGG" id="pph:Ppha_0635"/>
<dbReference type="InterPro" id="IPR000595">
    <property type="entry name" value="cNMP-bd_dom"/>
</dbReference>
<dbReference type="PROSITE" id="PS50893">
    <property type="entry name" value="ABC_TRANSPORTER_2"/>
    <property type="match status" value="1"/>
</dbReference>
<name>B4SDJ5_PELPB</name>
<dbReference type="PANTHER" id="PTHR43394">
    <property type="entry name" value="ATP-DEPENDENT PERMEASE MDL1, MITOCHONDRIAL"/>
    <property type="match status" value="1"/>
</dbReference>
<dbReference type="Pfam" id="PF00005">
    <property type="entry name" value="ABC_tran"/>
    <property type="match status" value="1"/>
</dbReference>
<comment type="subcellular location">
    <subcellularLocation>
        <location evidence="1">Cell membrane</location>
        <topology evidence="1">Multi-pass membrane protein</topology>
    </subcellularLocation>
</comment>
<dbReference type="InterPro" id="IPR011527">
    <property type="entry name" value="ABC1_TM_dom"/>
</dbReference>
<feature type="domain" description="Cyclic nucleotide-binding" evidence="12">
    <location>
        <begin position="21"/>
        <end position="100"/>
    </location>
</feature>
<reference evidence="16 17" key="1">
    <citation type="submission" date="2008-06" db="EMBL/GenBank/DDBJ databases">
        <title>Complete sequence of Pelodictyon phaeoclathratiforme BU-1.</title>
        <authorList>
            <consortium name="US DOE Joint Genome Institute"/>
            <person name="Lucas S."/>
            <person name="Copeland A."/>
            <person name="Lapidus A."/>
            <person name="Glavina del Rio T."/>
            <person name="Dalin E."/>
            <person name="Tice H."/>
            <person name="Bruce D."/>
            <person name="Goodwin L."/>
            <person name="Pitluck S."/>
            <person name="Schmutz J."/>
            <person name="Larimer F."/>
            <person name="Land M."/>
            <person name="Hauser L."/>
            <person name="Kyrpides N."/>
            <person name="Mikhailova N."/>
            <person name="Liu Z."/>
            <person name="Li T."/>
            <person name="Zhao F."/>
            <person name="Overmann J."/>
            <person name="Bryant D.A."/>
            <person name="Richardson P."/>
        </authorList>
    </citation>
    <scope>NUCLEOTIDE SEQUENCE [LARGE SCALE GENOMIC DNA]</scope>
    <source>
        <strain evidence="17">DSM 5477 / BU-1</strain>
    </source>
</reference>
<dbReference type="PANTHER" id="PTHR43394:SF1">
    <property type="entry name" value="ATP-BINDING CASSETTE SUB-FAMILY B MEMBER 10, MITOCHONDRIAL"/>
    <property type="match status" value="1"/>
</dbReference>
<feature type="transmembrane region" description="Helical" evidence="11">
    <location>
        <begin position="488"/>
        <end position="505"/>
    </location>
</feature>
<dbReference type="HOGENOM" id="CLU_000604_95_0_10"/>
<dbReference type="eggNOG" id="COG2274">
    <property type="taxonomic scope" value="Bacteria"/>
</dbReference>
<dbReference type="RefSeq" id="WP_012507429.1">
    <property type="nucleotide sequence ID" value="NC_011060.1"/>
</dbReference>
<dbReference type="CDD" id="cd18782">
    <property type="entry name" value="ABC_6TM_PrtD_LapB_HlyB_like"/>
    <property type="match status" value="1"/>
</dbReference>
<evidence type="ECO:0000256" key="5">
    <source>
        <dbReference type="ARBA" id="ARBA00022741"/>
    </source>
</evidence>
<feature type="transmembrane region" description="Helical" evidence="11">
    <location>
        <begin position="561"/>
        <end position="586"/>
    </location>
</feature>
<feature type="domain" description="ABC transporter" evidence="13">
    <location>
        <begin position="768"/>
        <end position="1003"/>
    </location>
</feature>
<dbReference type="PROSITE" id="PS50929">
    <property type="entry name" value="ABC_TM1F"/>
    <property type="match status" value="1"/>
</dbReference>
<keyword evidence="3" id="KW-1003">Cell membrane</keyword>
<feature type="region of interest" description="Disordered" evidence="10">
    <location>
        <begin position="258"/>
        <end position="285"/>
    </location>
</feature>
<keyword evidence="7" id="KW-0067">ATP-binding</keyword>
<dbReference type="Pfam" id="PF00664">
    <property type="entry name" value="ABC_membrane"/>
    <property type="match status" value="1"/>
</dbReference>
<protein>
    <submittedName>
        <fullName evidence="16">Cyclic nucleotide-regulated ABC bacteriocin/lantibiotic exporter</fullName>
    </submittedName>
</protein>
<dbReference type="OrthoDB" id="593815at2"/>
<sequence length="1016" mass="111780">MSHTIADSDADICKVIGGIPLFSGLAEGKIRMLAGVCSVERYTIGKPVISAGMPPDSLYVIISGRVRSLYKEGSNGVVQTLRLLGAGELFGWVALMRRQPTEIVTASEETLCLKIPLSSLSMVINELPLLYDLLFSKTDPSEICALLETLFSKDPRVEARIGESGFSGIRDLSLHLYPSAVVVDTGFSRVIPQKKLQWFVSRSDDPAYPPGSEYRPSSGELAGSFSLRLVGLDLSCLKESAVEVKPIVAEPLRGEPLAGIASSERPQGEPVREQPREEFSCQTEEEQVSGRSKGFYFCKGRGVVEETTACFQMFGKHMNVPVKKDLIQSIIGNQYARNGQISLQDCGGVGVVLGLKAQVVSFSEEAMLRLKVPALIGWEKSFAVLYKVTAKEVTLAVPSASGIKVLAVKEFWEKWDRRGEALVLDAREDTPEKKFGFDWFAPSIKKYRNVLGEVMIASFFTQIMTLVNPLLFMVIIDQVIVKNSYSTLHVLGTFMLIIAILQAVLNSLRTYLFVDTTNRIDVALGAEVIDHLLRLPLRFFEKRPVGELSSRIGELEHIRQFLTGTALGVVLDAVFSFVYVVVLFAFSWKLAVMALSVVPVIGLITFLLSPVIRKQLREKAVKHSLTNAYLIEVLSGIQTVKSQNIELRARWNWQEKYASYVKEGFKPVVSGTIANSANSFLSQASGLIVIWAGAALVLNNELTLGQLIAFRIIAGYITSPVMRLAQLWQNFQETGMSLERLADIVDTPQEGGKDQLAQIPLPLVKGEIFCENVSFRFRDNSPMVLKNVTVTIPEAAFVGIVGESGSGKSTFAKLIQRLYRLEEGRIFIDHYDIAKVELNSLRSQIGIVPQDPMLFNVSVKENIALTNPDATDADIIRAARIAEAHDFIMALPTGYNTPVGEKGSSLSGGQRQRIAIARTILQNPGLIILDEATSALDSDTESRLTANLITAFRGKTVLFITHRLNSVKAASLILCFHDGCIDEAGTHDDLMGRKGRYYSLFQKQSFSIPVMEGSLG</sequence>
<dbReference type="InterPro" id="IPR027417">
    <property type="entry name" value="P-loop_NTPase"/>
</dbReference>
<evidence type="ECO:0000256" key="10">
    <source>
        <dbReference type="SAM" id="MobiDB-lite"/>
    </source>
</evidence>
<dbReference type="SMART" id="SM00100">
    <property type="entry name" value="cNMP"/>
    <property type="match status" value="1"/>
</dbReference>
<dbReference type="InterPro" id="IPR018490">
    <property type="entry name" value="cNMP-bd_dom_sf"/>
</dbReference>
<gene>
    <name evidence="16" type="ordered locus">Ppha_0635</name>
</gene>
<evidence type="ECO:0000256" key="6">
    <source>
        <dbReference type="ARBA" id="ARBA00022801"/>
    </source>
</evidence>
<evidence type="ECO:0000313" key="17">
    <source>
        <dbReference type="Proteomes" id="UP000002724"/>
    </source>
</evidence>
<evidence type="ECO:0000256" key="1">
    <source>
        <dbReference type="ARBA" id="ARBA00004651"/>
    </source>
</evidence>
<evidence type="ECO:0000256" key="9">
    <source>
        <dbReference type="ARBA" id="ARBA00023136"/>
    </source>
</evidence>
<evidence type="ECO:0000256" key="3">
    <source>
        <dbReference type="ARBA" id="ARBA00022475"/>
    </source>
</evidence>
<dbReference type="InterPro" id="IPR005074">
    <property type="entry name" value="Peptidase_C39"/>
</dbReference>
<organism evidence="16 17">
    <name type="scientific">Pelodictyon phaeoclathratiforme (strain DSM 5477 / BU-1)</name>
    <dbReference type="NCBI Taxonomy" id="324925"/>
    <lineage>
        <taxon>Bacteria</taxon>
        <taxon>Pseudomonadati</taxon>
        <taxon>Chlorobiota</taxon>
        <taxon>Chlorobiia</taxon>
        <taxon>Chlorobiales</taxon>
        <taxon>Chlorobiaceae</taxon>
        <taxon>Chlorobium/Pelodictyon group</taxon>
        <taxon>Pelodictyon</taxon>
    </lineage>
</organism>
<feature type="domain" description="ABC transmembrane type-1" evidence="14">
    <location>
        <begin position="454"/>
        <end position="733"/>
    </location>
</feature>
<dbReference type="GO" id="GO:0005524">
    <property type="term" value="F:ATP binding"/>
    <property type="evidence" value="ECO:0007669"/>
    <property type="project" value="UniProtKB-KW"/>
</dbReference>
<feature type="transmembrane region" description="Helical" evidence="11">
    <location>
        <begin position="592"/>
        <end position="612"/>
    </location>
</feature>
<dbReference type="PROSITE" id="PS50990">
    <property type="entry name" value="PEPTIDASE_C39"/>
    <property type="match status" value="1"/>
</dbReference>
<feature type="transmembrane region" description="Helical" evidence="11">
    <location>
        <begin position="454"/>
        <end position="476"/>
    </location>
</feature>
<dbReference type="InterPro" id="IPR036640">
    <property type="entry name" value="ABC1_TM_sf"/>
</dbReference>
<dbReference type="EMBL" id="CP001110">
    <property type="protein sequence ID" value="ACF42934.1"/>
    <property type="molecule type" value="Genomic_DNA"/>
</dbReference>
<dbReference type="InterPro" id="IPR003439">
    <property type="entry name" value="ABC_transporter-like_ATP-bd"/>
</dbReference>
<keyword evidence="17" id="KW-1185">Reference proteome</keyword>
<evidence type="ECO:0000256" key="4">
    <source>
        <dbReference type="ARBA" id="ARBA00022692"/>
    </source>
</evidence>
<dbReference type="InterPro" id="IPR014710">
    <property type="entry name" value="RmlC-like_jellyroll"/>
</dbReference>
<dbReference type="Proteomes" id="UP000002724">
    <property type="component" value="Chromosome"/>
</dbReference>
<dbReference type="SMART" id="SM00382">
    <property type="entry name" value="AAA"/>
    <property type="match status" value="1"/>
</dbReference>
<keyword evidence="6" id="KW-0378">Hydrolase</keyword>
<dbReference type="GO" id="GO:0016887">
    <property type="term" value="F:ATP hydrolysis activity"/>
    <property type="evidence" value="ECO:0007669"/>
    <property type="project" value="InterPro"/>
</dbReference>
<proteinExistence type="predicted"/>
<evidence type="ECO:0000259" key="13">
    <source>
        <dbReference type="PROSITE" id="PS50893"/>
    </source>
</evidence>
<keyword evidence="4 11" id="KW-0812">Transmembrane</keyword>
<dbReference type="GO" id="GO:0006508">
    <property type="term" value="P:proteolysis"/>
    <property type="evidence" value="ECO:0007669"/>
    <property type="project" value="InterPro"/>
</dbReference>
<keyword evidence="8 11" id="KW-1133">Transmembrane helix</keyword>
<evidence type="ECO:0000256" key="11">
    <source>
        <dbReference type="SAM" id="Phobius"/>
    </source>
</evidence>
<evidence type="ECO:0000259" key="12">
    <source>
        <dbReference type="PROSITE" id="PS50042"/>
    </source>
</evidence>
<dbReference type="InterPro" id="IPR003593">
    <property type="entry name" value="AAA+_ATPase"/>
</dbReference>
<evidence type="ECO:0000256" key="7">
    <source>
        <dbReference type="ARBA" id="ARBA00022840"/>
    </source>
</evidence>
<dbReference type="Gene3D" id="3.40.50.300">
    <property type="entry name" value="P-loop containing nucleotide triphosphate hydrolases"/>
    <property type="match status" value="1"/>
</dbReference>
<dbReference type="GO" id="GO:0005886">
    <property type="term" value="C:plasma membrane"/>
    <property type="evidence" value="ECO:0007669"/>
    <property type="project" value="UniProtKB-SubCell"/>
</dbReference>
<evidence type="ECO:0000259" key="14">
    <source>
        <dbReference type="PROSITE" id="PS50929"/>
    </source>
</evidence>
<feature type="domain" description="Peptidase C39" evidence="15">
    <location>
        <begin position="299"/>
        <end position="422"/>
    </location>
</feature>
<dbReference type="STRING" id="324925.Ppha_0635"/>
<dbReference type="CDD" id="cd02259">
    <property type="entry name" value="Peptidase_C39_like"/>
    <property type="match status" value="1"/>
</dbReference>
<dbReference type="eggNOG" id="COG2905">
    <property type="taxonomic scope" value="Bacteria"/>
</dbReference>
<accession>B4SDJ5</accession>
<keyword evidence="2" id="KW-0813">Transport</keyword>
<dbReference type="Gene3D" id="1.20.1560.10">
    <property type="entry name" value="ABC transporter type 1, transmembrane domain"/>
    <property type="match status" value="1"/>
</dbReference>
<dbReference type="Gene3D" id="2.60.120.10">
    <property type="entry name" value="Jelly Rolls"/>
    <property type="match status" value="1"/>
</dbReference>
<dbReference type="FunFam" id="3.40.50.300:FF:000221">
    <property type="entry name" value="Multidrug ABC transporter ATP-binding protein"/>
    <property type="match status" value="1"/>
</dbReference>
<dbReference type="Gene3D" id="3.90.70.10">
    <property type="entry name" value="Cysteine proteinases"/>
    <property type="match status" value="1"/>
</dbReference>
<dbReference type="PROSITE" id="PS50042">
    <property type="entry name" value="CNMP_BINDING_3"/>
    <property type="match status" value="1"/>
</dbReference>
<dbReference type="CDD" id="cd00038">
    <property type="entry name" value="CAP_ED"/>
    <property type="match status" value="1"/>
</dbReference>
<dbReference type="Pfam" id="PF03412">
    <property type="entry name" value="Peptidase_C39"/>
    <property type="match status" value="1"/>
</dbReference>
<dbReference type="SUPFAM" id="SSF52540">
    <property type="entry name" value="P-loop containing nucleoside triphosphate hydrolases"/>
    <property type="match status" value="1"/>
</dbReference>
<evidence type="ECO:0000313" key="16">
    <source>
        <dbReference type="EMBL" id="ACF42934.1"/>
    </source>
</evidence>
<dbReference type="Pfam" id="PF00027">
    <property type="entry name" value="cNMP_binding"/>
    <property type="match status" value="1"/>
</dbReference>
<evidence type="ECO:0000256" key="2">
    <source>
        <dbReference type="ARBA" id="ARBA00022448"/>
    </source>
</evidence>
<feature type="compositionally biased region" description="Basic and acidic residues" evidence="10">
    <location>
        <begin position="266"/>
        <end position="279"/>
    </location>
</feature>
<dbReference type="InterPro" id="IPR017871">
    <property type="entry name" value="ABC_transporter-like_CS"/>
</dbReference>
<dbReference type="PROSITE" id="PS00211">
    <property type="entry name" value="ABC_TRANSPORTER_1"/>
    <property type="match status" value="1"/>
</dbReference>
<dbReference type="GO" id="GO:0008233">
    <property type="term" value="F:peptidase activity"/>
    <property type="evidence" value="ECO:0007669"/>
    <property type="project" value="InterPro"/>
</dbReference>
<dbReference type="SUPFAM" id="SSF51206">
    <property type="entry name" value="cAMP-binding domain-like"/>
    <property type="match status" value="1"/>
</dbReference>
<keyword evidence="5" id="KW-0547">Nucleotide-binding</keyword>
<dbReference type="AlphaFoldDB" id="B4SDJ5"/>